<keyword evidence="6" id="KW-1185">Reference proteome</keyword>
<gene>
    <name evidence="5" type="ORF">WHR41_07330</name>
</gene>
<organism evidence="5 6">
    <name type="scientific">Cladosporium halotolerans</name>
    <dbReference type="NCBI Taxonomy" id="1052096"/>
    <lineage>
        <taxon>Eukaryota</taxon>
        <taxon>Fungi</taxon>
        <taxon>Dikarya</taxon>
        <taxon>Ascomycota</taxon>
        <taxon>Pezizomycotina</taxon>
        <taxon>Dothideomycetes</taxon>
        <taxon>Dothideomycetidae</taxon>
        <taxon>Cladosporiales</taxon>
        <taxon>Cladosporiaceae</taxon>
        <taxon>Cladosporium</taxon>
    </lineage>
</organism>
<dbReference type="Pfam" id="PF12767">
    <property type="entry name" value="SAGA-Tad1"/>
    <property type="match status" value="1"/>
</dbReference>
<keyword evidence="3" id="KW-0804">Transcription</keyword>
<dbReference type="AlphaFoldDB" id="A0AB34KKQ8"/>
<dbReference type="GO" id="GO:0006357">
    <property type="term" value="P:regulation of transcription by RNA polymerase II"/>
    <property type="evidence" value="ECO:0007669"/>
    <property type="project" value="TreeGrafter"/>
</dbReference>
<evidence type="ECO:0000313" key="5">
    <source>
        <dbReference type="EMBL" id="KAL1583915.1"/>
    </source>
</evidence>
<dbReference type="EMBL" id="JAAQHG020000030">
    <property type="protein sequence ID" value="KAL1583915.1"/>
    <property type="molecule type" value="Genomic_DNA"/>
</dbReference>
<evidence type="ECO:0000256" key="2">
    <source>
        <dbReference type="ARBA" id="ARBA00023015"/>
    </source>
</evidence>
<keyword evidence="2" id="KW-0805">Transcription regulation</keyword>
<evidence type="ECO:0000256" key="1">
    <source>
        <dbReference type="ARBA" id="ARBA00004123"/>
    </source>
</evidence>
<comment type="caution">
    <text evidence="5">The sequence shown here is derived from an EMBL/GenBank/DDBJ whole genome shotgun (WGS) entry which is preliminary data.</text>
</comment>
<protein>
    <recommendedName>
        <fullName evidence="7">Transcriptional co-activator</fullName>
    </recommendedName>
</protein>
<dbReference type="GeneID" id="96008773"/>
<evidence type="ECO:0000313" key="6">
    <source>
        <dbReference type="Proteomes" id="UP000803884"/>
    </source>
</evidence>
<dbReference type="InterPro" id="IPR024738">
    <property type="entry name" value="Hfi1/Tada1"/>
</dbReference>
<dbReference type="GO" id="GO:0003713">
    <property type="term" value="F:transcription coactivator activity"/>
    <property type="evidence" value="ECO:0007669"/>
    <property type="project" value="TreeGrafter"/>
</dbReference>
<keyword evidence="4" id="KW-0539">Nucleus</keyword>
<evidence type="ECO:0000256" key="4">
    <source>
        <dbReference type="ARBA" id="ARBA00023242"/>
    </source>
</evidence>
<accession>A0AB34KKQ8</accession>
<dbReference type="GO" id="GO:0005634">
    <property type="term" value="C:nucleus"/>
    <property type="evidence" value="ECO:0007669"/>
    <property type="project" value="UniProtKB-SubCell"/>
</dbReference>
<evidence type="ECO:0000256" key="3">
    <source>
        <dbReference type="ARBA" id="ARBA00023163"/>
    </source>
</evidence>
<dbReference type="RefSeq" id="XP_069227021.1">
    <property type="nucleotide sequence ID" value="XM_069375935.1"/>
</dbReference>
<proteinExistence type="predicted"/>
<reference evidence="5 6" key="1">
    <citation type="journal article" date="2020" name="Microbiol. Resour. Announc.">
        <title>Draft Genome Sequence of a Cladosporium Species Isolated from the Mesophotic Ascidian Didemnum maculosum.</title>
        <authorList>
            <person name="Gioti A."/>
            <person name="Siaperas R."/>
            <person name="Nikolaivits E."/>
            <person name="Le Goff G."/>
            <person name="Ouazzani J."/>
            <person name="Kotoulas G."/>
            <person name="Topakas E."/>
        </authorList>
    </citation>
    <scope>NUCLEOTIDE SEQUENCE [LARGE SCALE GENOMIC DNA]</scope>
    <source>
        <strain evidence="5 6">TM138-S3</strain>
    </source>
</reference>
<dbReference type="GO" id="GO:0000124">
    <property type="term" value="C:SAGA complex"/>
    <property type="evidence" value="ECO:0007669"/>
    <property type="project" value="TreeGrafter"/>
</dbReference>
<dbReference type="PANTHER" id="PTHR21277">
    <property type="entry name" value="TRANSCRIPTIONAL ADAPTER 1"/>
    <property type="match status" value="1"/>
</dbReference>
<evidence type="ECO:0008006" key="7">
    <source>
        <dbReference type="Google" id="ProtNLM"/>
    </source>
</evidence>
<name>A0AB34KKQ8_9PEZI</name>
<dbReference type="Proteomes" id="UP000803884">
    <property type="component" value="Unassembled WGS sequence"/>
</dbReference>
<comment type="subcellular location">
    <subcellularLocation>
        <location evidence="1">Nucleus</location>
    </subcellularLocation>
</comment>
<dbReference type="PANTHER" id="PTHR21277:SF5">
    <property type="entry name" value="TRANSCRIPTIONAL ADAPTER 1"/>
    <property type="match status" value="1"/>
</dbReference>
<sequence>MNPADLSIAISPTLTTKAPVTPSSALNKNGKIPVPRVDLESIYTQLKAALGHQWPDYKAAVNAFALGQLSQAELSWVLQPLLSSAPSVITSTNSTTSPLSTLHLHNTLIACLYANIQRDPPPSEVAPWVVATDKPTSASKAAGAIGANDKAEERLKREVMALHARDRRRIKTLKGDAQARADGALQDMQAYQRELAPKQPAAPAAPAAGASLAKTNWDLEIQRKYAQPLAAETLEFPSLADVQNRIEPICYEEGVAGGAQGALVPCAELIEQAAEVYIKELLGQLCGHARANGEGCVQTARFRRQLRREEEDVERGVLQRNAAGLLPVELDLALKREPLGADDLRLALRAQDRYFRHEPFLSESIMLSQYPDVGLGPGAMVNGGGAKKGGAGEEVGGDPMIVDEDEWGWQGGSTADTDALMGVLDDCLATA</sequence>